<gene>
    <name evidence="1" type="ORF">XM53_03625</name>
</gene>
<dbReference type="Proteomes" id="UP000051295">
    <property type="component" value="Unassembled WGS sequence"/>
</dbReference>
<dbReference type="PATRIC" id="fig|1641875.4.peg.2735"/>
<comment type="caution">
    <text evidence="1">The sequence shown here is derived from an EMBL/GenBank/DDBJ whole genome shotgun (WGS) entry which is preliminary data.</text>
</comment>
<accession>A0A0T5NXN9</accession>
<dbReference type="OrthoDB" id="7872799at2"/>
<dbReference type="EMBL" id="LAXJ01000003">
    <property type="protein sequence ID" value="KRS13687.1"/>
    <property type="molecule type" value="Genomic_DNA"/>
</dbReference>
<reference evidence="1 2" key="1">
    <citation type="submission" date="2015-04" db="EMBL/GenBank/DDBJ databases">
        <title>The draft genome sequence of Roseovarius sp.R12b.</title>
        <authorList>
            <person name="Li G."/>
            <person name="Lai Q."/>
            <person name="Shao Z."/>
            <person name="Yan P."/>
        </authorList>
    </citation>
    <scope>NUCLEOTIDE SEQUENCE [LARGE SCALE GENOMIC DNA]</scope>
    <source>
        <strain evidence="1 2">R12B</strain>
    </source>
</reference>
<sequence length="158" mass="17862">MFDAVDPIGMLIPSDDEARTMECPGCTAAFMPKRLNQSYCSRACQKNASRGNRSAENRERSRRHYERAQRLAEMVYSAPPQERLGIIMHILEFIPHDAGLRNILTDPDLLGQPPRADNRMNIAKTANAYTKKFYGLSIKRYMTTVRSGKEPDGIPQSS</sequence>
<organism evidence="1 2">
    <name type="scientific">Roseovarius atlanticus</name>
    <dbReference type="NCBI Taxonomy" id="1641875"/>
    <lineage>
        <taxon>Bacteria</taxon>
        <taxon>Pseudomonadati</taxon>
        <taxon>Pseudomonadota</taxon>
        <taxon>Alphaproteobacteria</taxon>
        <taxon>Rhodobacterales</taxon>
        <taxon>Roseobacteraceae</taxon>
        <taxon>Roseovarius</taxon>
    </lineage>
</organism>
<dbReference type="AlphaFoldDB" id="A0A0T5NXN9"/>
<proteinExistence type="predicted"/>
<keyword evidence="2" id="KW-1185">Reference proteome</keyword>
<name>A0A0T5NXN9_9RHOB</name>
<protein>
    <submittedName>
        <fullName evidence="1">Uncharacterized protein</fullName>
    </submittedName>
</protein>
<evidence type="ECO:0000313" key="1">
    <source>
        <dbReference type="EMBL" id="KRS13687.1"/>
    </source>
</evidence>
<evidence type="ECO:0000313" key="2">
    <source>
        <dbReference type="Proteomes" id="UP000051295"/>
    </source>
</evidence>
<dbReference type="RefSeq" id="WP_057790406.1">
    <property type="nucleotide sequence ID" value="NZ_LAXJ01000003.1"/>
</dbReference>